<keyword evidence="6 8" id="KW-1133">Transmembrane helix</keyword>
<evidence type="ECO:0000259" key="9">
    <source>
        <dbReference type="Pfam" id="PF00122"/>
    </source>
</evidence>
<protein>
    <recommendedName>
        <fullName evidence="13">Cation-transporting P-type ATPase C-terminal domain-containing protein</fullName>
    </recommendedName>
</protein>
<dbReference type="Pfam" id="PF00122">
    <property type="entry name" value="E1-E2_ATPase"/>
    <property type="match status" value="1"/>
</dbReference>
<dbReference type="Proteomes" id="UP000737018">
    <property type="component" value="Unassembled WGS sequence"/>
</dbReference>
<feature type="non-terminal residue" evidence="11">
    <location>
        <position position="1"/>
    </location>
</feature>
<dbReference type="InterPro" id="IPR023298">
    <property type="entry name" value="ATPase_P-typ_TM_dom_sf"/>
</dbReference>
<name>A0A8J4QKV4_9ROSI</name>
<feature type="transmembrane region" description="Helical" evidence="8">
    <location>
        <begin position="772"/>
        <end position="791"/>
    </location>
</feature>
<reference evidence="11" key="1">
    <citation type="submission" date="2020-03" db="EMBL/GenBank/DDBJ databases">
        <title>Castanea mollissima Vanexum genome sequencing.</title>
        <authorList>
            <person name="Staton M."/>
        </authorList>
    </citation>
    <scope>NUCLEOTIDE SEQUENCE</scope>
    <source>
        <tissue evidence="11">Leaf</tissue>
    </source>
</reference>
<evidence type="ECO:0000256" key="8">
    <source>
        <dbReference type="SAM" id="Phobius"/>
    </source>
</evidence>
<keyword evidence="2 8" id="KW-0812">Transmembrane</keyword>
<feature type="domain" description="Cation-transporting P-type ATPase C-terminal" evidence="10">
    <location>
        <begin position="792"/>
        <end position="872"/>
    </location>
</feature>
<evidence type="ECO:0000313" key="12">
    <source>
        <dbReference type="Proteomes" id="UP000737018"/>
    </source>
</evidence>
<dbReference type="InterPro" id="IPR059000">
    <property type="entry name" value="ATPase_P-type_domA"/>
</dbReference>
<dbReference type="EMBL" id="JRKL02007263">
    <property type="protein sequence ID" value="KAF3947929.1"/>
    <property type="molecule type" value="Genomic_DNA"/>
</dbReference>
<evidence type="ECO:0008006" key="13">
    <source>
        <dbReference type="Google" id="ProtNLM"/>
    </source>
</evidence>
<dbReference type="InterPro" id="IPR006068">
    <property type="entry name" value="ATPase_P-typ_cation-transptr_C"/>
</dbReference>
<evidence type="ECO:0000256" key="2">
    <source>
        <dbReference type="ARBA" id="ARBA00022692"/>
    </source>
</evidence>
<dbReference type="OrthoDB" id="116380at2759"/>
<evidence type="ECO:0000256" key="5">
    <source>
        <dbReference type="ARBA" id="ARBA00022842"/>
    </source>
</evidence>
<dbReference type="AlphaFoldDB" id="A0A8J4QKV4"/>
<dbReference type="PANTHER" id="PTHR24093:SF470">
    <property type="entry name" value="CALCIUM-TRANSPORTING ATPASE 12, PLASMA MEMBRANE-TYPE-LIKE"/>
    <property type="match status" value="1"/>
</dbReference>
<dbReference type="Pfam" id="PF00689">
    <property type="entry name" value="Cation_ATPase_C"/>
    <property type="match status" value="1"/>
</dbReference>
<dbReference type="GO" id="GO:0005388">
    <property type="term" value="F:P-type calcium transporter activity"/>
    <property type="evidence" value="ECO:0007669"/>
    <property type="project" value="TreeGrafter"/>
</dbReference>
<evidence type="ECO:0000259" key="10">
    <source>
        <dbReference type="Pfam" id="PF00689"/>
    </source>
</evidence>
<organism evidence="11 12">
    <name type="scientific">Castanea mollissima</name>
    <name type="common">Chinese chestnut</name>
    <dbReference type="NCBI Taxonomy" id="60419"/>
    <lineage>
        <taxon>Eukaryota</taxon>
        <taxon>Viridiplantae</taxon>
        <taxon>Streptophyta</taxon>
        <taxon>Embryophyta</taxon>
        <taxon>Tracheophyta</taxon>
        <taxon>Spermatophyta</taxon>
        <taxon>Magnoliopsida</taxon>
        <taxon>eudicotyledons</taxon>
        <taxon>Gunneridae</taxon>
        <taxon>Pentapetalae</taxon>
        <taxon>rosids</taxon>
        <taxon>fabids</taxon>
        <taxon>Fagales</taxon>
        <taxon>Fagaceae</taxon>
        <taxon>Castanea</taxon>
    </lineage>
</organism>
<evidence type="ECO:0000256" key="4">
    <source>
        <dbReference type="ARBA" id="ARBA00022837"/>
    </source>
</evidence>
<dbReference type="SUPFAM" id="SSF56784">
    <property type="entry name" value="HAD-like"/>
    <property type="match status" value="1"/>
</dbReference>
<evidence type="ECO:0000313" key="11">
    <source>
        <dbReference type="EMBL" id="KAF3947929.1"/>
    </source>
</evidence>
<proteinExistence type="predicted"/>
<dbReference type="InterPro" id="IPR008250">
    <property type="entry name" value="ATPase_P-typ_transduc_dom_A_sf"/>
</dbReference>
<sequence length="938" mass="102619">AEKISNYCIGDTKLQQANVAGVVEEDLDSMPKVGGIQEINTIKADLKISSASPQVSISVNSDGEKDKCIREVLEFSSASPQVSISVNSDGENDKCICEDLEISSASPQVSISVNSDGEKTNDLGISSASPQVSISVNSDGENDKCNCEDLEFLSASPQVSISINSDGGNKKCICEDLEISSASPQVSISVYSNGENNKCICEDLKISSASPQVSISVNSDGEKDKCIREVLEFSSALPQVSISVKSNGENDKCNYEDFEISSASPQVSITVNSDGGNDKCIYDVKPQQANIAKIVREKNLDSIQKLGGIQRVAEALALSLGFGVKEEGLRTGWYEGVIIILAIIILVVIDSLRNQRRLKHSQRMSGKHKPFELQRMMVDVIRGGCLHKVFIGDVLIGDLVRLGRNHIVPADGLFIGEYLKLDDDLESTINEKNPFLFYGAKVINGEGRMLVASVSMNTRLGDLMKQVTHVPEKTPLPAQIDKVNKGTQIFGLSISILILVVLFLRFTFLKENNKSSLPDLKEKPKAIKEIMDAIEKIVMKPNGRISTLTTSLATLLVGIMEGIPFVITLAISYWNKKMMSEDSEQAFAQEPFACLTMSSVTSICIECVPTLDLVPFGREIRALKNAGYNITLVSEENVSVLETIAHECGLLPCSNAMVLKGEEFRKFSNEERMNIVDQIILIGSSIPSDQLTLVQCLKNKGHIVAMLGVKTNAIPALKEADVGITMRNCSTQMARASSGIIMRDGNLSFLVTISRYGRCTFENIQKYIQLGLTMYIAGLLITSIMVMFWGYSPITSIQLLWANFVVSLLGGIGLLTEPPTEELMEKLPLNQTKPLITKAMWRNMVSQALYQVTISVAFQFKGKTILGISNEVAFIEIAHIIVGNARLNWVQWFSCLLPGVVSWASDWFTKCTAELWNCLTTLLGFRGIARNFCLGGPR</sequence>
<keyword evidence="7 8" id="KW-0472">Membrane</keyword>
<keyword evidence="3" id="KW-0479">Metal-binding</keyword>
<comment type="caution">
    <text evidence="11">The sequence shown here is derived from an EMBL/GenBank/DDBJ whole genome shotgun (WGS) entry which is preliminary data.</text>
</comment>
<evidence type="ECO:0000256" key="3">
    <source>
        <dbReference type="ARBA" id="ARBA00022723"/>
    </source>
</evidence>
<dbReference type="Gene3D" id="3.40.50.1000">
    <property type="entry name" value="HAD superfamily/HAD-like"/>
    <property type="match status" value="1"/>
</dbReference>
<dbReference type="GO" id="GO:0005886">
    <property type="term" value="C:plasma membrane"/>
    <property type="evidence" value="ECO:0007669"/>
    <property type="project" value="TreeGrafter"/>
</dbReference>
<keyword evidence="5" id="KW-0460">Magnesium</keyword>
<evidence type="ECO:0000256" key="7">
    <source>
        <dbReference type="ARBA" id="ARBA00023136"/>
    </source>
</evidence>
<dbReference type="SUPFAM" id="SSF81665">
    <property type="entry name" value="Calcium ATPase, transmembrane domain M"/>
    <property type="match status" value="1"/>
</dbReference>
<feature type="transmembrane region" description="Helical" evidence="8">
    <location>
        <begin position="489"/>
        <end position="508"/>
    </location>
</feature>
<dbReference type="Gene3D" id="1.20.1110.10">
    <property type="entry name" value="Calcium-transporting ATPase, transmembrane domain"/>
    <property type="match status" value="2"/>
</dbReference>
<feature type="transmembrane region" description="Helical" evidence="8">
    <location>
        <begin position="797"/>
        <end position="816"/>
    </location>
</feature>
<keyword evidence="4" id="KW-0106">Calcium</keyword>
<gene>
    <name evidence="11" type="ORF">CMV_026008</name>
</gene>
<dbReference type="InterPro" id="IPR036412">
    <property type="entry name" value="HAD-like_sf"/>
</dbReference>
<feature type="transmembrane region" description="Helical" evidence="8">
    <location>
        <begin position="552"/>
        <end position="574"/>
    </location>
</feature>
<evidence type="ECO:0000256" key="6">
    <source>
        <dbReference type="ARBA" id="ARBA00022989"/>
    </source>
</evidence>
<feature type="transmembrane region" description="Helical" evidence="8">
    <location>
        <begin position="332"/>
        <end position="352"/>
    </location>
</feature>
<dbReference type="SUPFAM" id="SSF81653">
    <property type="entry name" value="Calcium ATPase, transduction domain A"/>
    <property type="match status" value="1"/>
</dbReference>
<evidence type="ECO:0000256" key="1">
    <source>
        <dbReference type="ARBA" id="ARBA00004370"/>
    </source>
</evidence>
<comment type="subcellular location">
    <subcellularLocation>
        <location evidence="1">Membrane</location>
    </subcellularLocation>
</comment>
<accession>A0A8J4QKV4</accession>
<dbReference type="PANTHER" id="PTHR24093">
    <property type="entry name" value="CATION TRANSPORTING ATPASE"/>
    <property type="match status" value="1"/>
</dbReference>
<feature type="domain" description="P-type ATPase A" evidence="9">
    <location>
        <begin position="373"/>
        <end position="467"/>
    </location>
</feature>
<dbReference type="InterPro" id="IPR023214">
    <property type="entry name" value="HAD_sf"/>
</dbReference>
<dbReference type="GO" id="GO:0046872">
    <property type="term" value="F:metal ion binding"/>
    <property type="evidence" value="ECO:0007669"/>
    <property type="project" value="UniProtKB-KW"/>
</dbReference>
<keyword evidence="12" id="KW-1185">Reference proteome</keyword>